<evidence type="ECO:0000256" key="4">
    <source>
        <dbReference type="ARBA" id="ARBA00022679"/>
    </source>
</evidence>
<keyword evidence="9" id="KW-1185">Reference proteome</keyword>
<dbReference type="Gene3D" id="3.40.50.1100">
    <property type="match status" value="2"/>
</dbReference>
<feature type="domain" description="Tryptophan synthase beta chain-like PALP" evidence="7">
    <location>
        <begin position="9"/>
        <end position="287"/>
    </location>
</feature>
<evidence type="ECO:0000256" key="3">
    <source>
        <dbReference type="ARBA" id="ARBA00022605"/>
    </source>
</evidence>
<dbReference type="EMBL" id="JBHMDG010000012">
    <property type="protein sequence ID" value="MFB9313433.1"/>
    <property type="molecule type" value="Genomic_DNA"/>
</dbReference>
<keyword evidence="4" id="KW-0808">Transferase</keyword>
<dbReference type="SUPFAM" id="SSF53686">
    <property type="entry name" value="Tryptophan synthase beta subunit-like PLP-dependent enzymes"/>
    <property type="match status" value="1"/>
</dbReference>
<dbReference type="CDD" id="cd01561">
    <property type="entry name" value="CBS_like"/>
    <property type="match status" value="1"/>
</dbReference>
<comment type="similarity">
    <text evidence="2">Belongs to the cysteine synthase/cystathionine beta-synthase family.</text>
</comment>
<dbReference type="PANTHER" id="PTHR10314">
    <property type="entry name" value="CYSTATHIONINE BETA-SYNTHASE"/>
    <property type="match status" value="1"/>
</dbReference>
<dbReference type="InterPro" id="IPR001926">
    <property type="entry name" value="TrpB-like_PALP"/>
</dbReference>
<dbReference type="PROSITE" id="PS00901">
    <property type="entry name" value="CYS_SYNTHASE"/>
    <property type="match status" value="1"/>
</dbReference>
<sequence length="315" mass="34126">MRYDNLLASVGNTPLVGMPRLSPSPDVRLWAKLEDRNPTGSIKDRPALMMIEEAEKDGTLRPGCTILEPTSGNTGISLAMAAKLKGYRIVCVMPENTSVERRQLLQMWGAEIISSPAAGGSNEAVRVAKRVAAEHPDWVMLYQYGNAANALSHERGTGPEVLADLPSITHFVAGLGTTGTLMGVSRFFRRAKPEVRIVAAEPRYGELVYGLRNLDEGFVPELYDADLIDSRFSVGPRDAVRRVRELLELEGIFAGVSTGAILHAALGQAAKAVQAGERADIVFIVCDGGWKYLSTGAYEGTVDEAEDRLEGQLWA</sequence>
<dbReference type="InterPro" id="IPR036052">
    <property type="entry name" value="TrpB-like_PALP_sf"/>
</dbReference>
<evidence type="ECO:0000256" key="1">
    <source>
        <dbReference type="ARBA" id="ARBA00001933"/>
    </source>
</evidence>
<evidence type="ECO:0000256" key="5">
    <source>
        <dbReference type="ARBA" id="ARBA00022898"/>
    </source>
</evidence>
<evidence type="ECO:0000313" key="9">
    <source>
        <dbReference type="Proteomes" id="UP001589750"/>
    </source>
</evidence>
<keyword evidence="3" id="KW-0028">Amino-acid biosynthesis</keyword>
<protein>
    <submittedName>
        <fullName evidence="8">PLP-dependent cysteine synthase family protein</fullName>
    </submittedName>
</protein>
<dbReference type="Proteomes" id="UP001589750">
    <property type="component" value="Unassembled WGS sequence"/>
</dbReference>
<evidence type="ECO:0000256" key="6">
    <source>
        <dbReference type="ARBA" id="ARBA00023192"/>
    </source>
</evidence>
<dbReference type="InterPro" id="IPR001216">
    <property type="entry name" value="P-phosphate_BS"/>
</dbReference>
<gene>
    <name evidence="8" type="ORF">ACFFRI_10295</name>
</gene>
<evidence type="ECO:0000313" key="8">
    <source>
        <dbReference type="EMBL" id="MFB9313433.1"/>
    </source>
</evidence>
<reference evidence="8 9" key="1">
    <citation type="submission" date="2024-09" db="EMBL/GenBank/DDBJ databases">
        <authorList>
            <person name="Sun Q."/>
            <person name="Mori K."/>
        </authorList>
    </citation>
    <scope>NUCLEOTIDE SEQUENCE [LARGE SCALE GENOMIC DNA]</scope>
    <source>
        <strain evidence="8 9">JCM 9626</strain>
    </source>
</reference>
<proteinExistence type="inferred from homology"/>
<keyword evidence="5" id="KW-0663">Pyridoxal phosphate</keyword>
<dbReference type="InterPro" id="IPR050214">
    <property type="entry name" value="Cys_Synth/Cystath_Beta-Synth"/>
</dbReference>
<evidence type="ECO:0000259" key="7">
    <source>
        <dbReference type="Pfam" id="PF00291"/>
    </source>
</evidence>
<dbReference type="Pfam" id="PF00291">
    <property type="entry name" value="PALP"/>
    <property type="match status" value="1"/>
</dbReference>
<accession>A0ABV5K9M7</accession>
<dbReference type="RefSeq" id="WP_140007929.1">
    <property type="nucleotide sequence ID" value="NZ_JBHMDG010000012.1"/>
</dbReference>
<dbReference type="InterPro" id="IPR005856">
    <property type="entry name" value="Cys_synth"/>
</dbReference>
<organism evidence="8 9">
    <name type="scientific">Nocardioides plantarum</name>
    <dbReference type="NCBI Taxonomy" id="29299"/>
    <lineage>
        <taxon>Bacteria</taxon>
        <taxon>Bacillati</taxon>
        <taxon>Actinomycetota</taxon>
        <taxon>Actinomycetes</taxon>
        <taxon>Propionibacteriales</taxon>
        <taxon>Nocardioidaceae</taxon>
        <taxon>Nocardioides</taxon>
    </lineage>
</organism>
<comment type="cofactor">
    <cofactor evidence="1">
        <name>pyridoxal 5'-phosphate</name>
        <dbReference type="ChEBI" id="CHEBI:597326"/>
    </cofactor>
</comment>
<evidence type="ECO:0000256" key="2">
    <source>
        <dbReference type="ARBA" id="ARBA00007103"/>
    </source>
</evidence>
<comment type="caution">
    <text evidence="8">The sequence shown here is derived from an EMBL/GenBank/DDBJ whole genome shotgun (WGS) entry which is preliminary data.</text>
</comment>
<dbReference type="NCBIfam" id="TIGR01136">
    <property type="entry name" value="cysKM"/>
    <property type="match status" value="1"/>
</dbReference>
<name>A0ABV5K9M7_9ACTN</name>
<keyword evidence="6" id="KW-0198">Cysteine biosynthesis</keyword>